<evidence type="ECO:0000256" key="7">
    <source>
        <dbReference type="RuleBase" id="RU280817"/>
    </source>
</evidence>
<protein>
    <recommendedName>
        <fullName evidence="3 7">Sucrose synthase</fullName>
        <ecNumber evidence="3 7">2.4.1.13</ecNumber>
    </recommendedName>
</protein>
<dbReference type="Pfam" id="PF00862">
    <property type="entry name" value="GT-B_Sucrose_synth"/>
    <property type="match status" value="1"/>
</dbReference>
<dbReference type="AlphaFoldDB" id="A0A2I4EZE2"/>
<dbReference type="OrthoDB" id="937291at2759"/>
<dbReference type="Pfam" id="PF24862">
    <property type="entry name" value="SUS_EPBD"/>
    <property type="match status" value="1"/>
</dbReference>
<dbReference type="InterPro" id="IPR056736">
    <property type="entry name" value="SUS_EPBD"/>
</dbReference>
<dbReference type="FunFam" id="3.40.50.2000:FF:000004">
    <property type="entry name" value="Sucrose synthase"/>
    <property type="match status" value="1"/>
</dbReference>
<dbReference type="GO" id="GO:0005985">
    <property type="term" value="P:sucrose metabolic process"/>
    <property type="evidence" value="ECO:0007669"/>
    <property type="project" value="InterPro"/>
</dbReference>
<comment type="similarity">
    <text evidence="2 7">Belongs to the glycosyltransferase 1 family. Plant sucrose synthase subfamily.</text>
</comment>
<evidence type="ECO:0000256" key="4">
    <source>
        <dbReference type="ARBA" id="ARBA00022676"/>
    </source>
</evidence>
<evidence type="ECO:0000259" key="9">
    <source>
        <dbReference type="Pfam" id="PF00862"/>
    </source>
</evidence>
<keyword evidence="5 7" id="KW-0808">Transferase</keyword>
<evidence type="ECO:0000256" key="1">
    <source>
        <dbReference type="ARBA" id="ARBA00002595"/>
    </source>
</evidence>
<dbReference type="STRING" id="51240.A0A2I4EZE2"/>
<evidence type="ECO:0000313" key="12">
    <source>
        <dbReference type="Proteomes" id="UP000235220"/>
    </source>
</evidence>
<organism evidence="12 13">
    <name type="scientific">Juglans regia</name>
    <name type="common">English walnut</name>
    <dbReference type="NCBI Taxonomy" id="51240"/>
    <lineage>
        <taxon>Eukaryota</taxon>
        <taxon>Viridiplantae</taxon>
        <taxon>Streptophyta</taxon>
        <taxon>Embryophyta</taxon>
        <taxon>Tracheophyta</taxon>
        <taxon>Spermatophyta</taxon>
        <taxon>Magnoliopsida</taxon>
        <taxon>eudicotyledons</taxon>
        <taxon>Gunneridae</taxon>
        <taxon>Pentapetalae</taxon>
        <taxon>rosids</taxon>
        <taxon>fabids</taxon>
        <taxon>Fagales</taxon>
        <taxon>Juglandaceae</taxon>
        <taxon>Juglans</taxon>
    </lineage>
</organism>
<evidence type="ECO:0000256" key="3">
    <source>
        <dbReference type="ARBA" id="ARBA00012540"/>
    </source>
</evidence>
<evidence type="ECO:0000256" key="2">
    <source>
        <dbReference type="ARBA" id="ARBA00005894"/>
    </source>
</evidence>
<proteinExistence type="inferred from homology"/>
<dbReference type="CDD" id="cd03800">
    <property type="entry name" value="GT4_sucrose_synthase"/>
    <property type="match status" value="1"/>
</dbReference>
<dbReference type="InterPro" id="IPR056735">
    <property type="entry name" value="SUS_N"/>
</dbReference>
<evidence type="ECO:0000259" key="11">
    <source>
        <dbReference type="Pfam" id="PF24862"/>
    </source>
</evidence>
<feature type="domain" description="Sucrose synthase EPBD" evidence="11">
    <location>
        <begin position="156"/>
        <end position="243"/>
    </location>
</feature>
<evidence type="ECO:0000259" key="8">
    <source>
        <dbReference type="Pfam" id="PF00534"/>
    </source>
</evidence>
<dbReference type="GeneID" id="108994129"/>
<evidence type="ECO:0000313" key="13">
    <source>
        <dbReference type="RefSeq" id="XP_018824768.2"/>
    </source>
</evidence>
<dbReference type="Gene3D" id="3.40.50.2000">
    <property type="entry name" value="Glycogen Phosphorylase B"/>
    <property type="match status" value="2"/>
</dbReference>
<dbReference type="EC" id="2.4.1.13" evidence="3 7"/>
<dbReference type="PANTHER" id="PTHR45839:SF13">
    <property type="entry name" value="SUCROSE SYNTHASE 3"/>
    <property type="match status" value="1"/>
</dbReference>
<dbReference type="Gene3D" id="3.10.450.330">
    <property type="match status" value="1"/>
</dbReference>
<dbReference type="Pfam" id="PF00534">
    <property type="entry name" value="Glycos_transf_1"/>
    <property type="match status" value="1"/>
</dbReference>
<feature type="domain" description="Sucrose synthase first GT-B" evidence="9">
    <location>
        <begin position="266"/>
        <end position="554"/>
    </location>
</feature>
<dbReference type="NCBIfam" id="TIGR02470">
    <property type="entry name" value="sucr_synth"/>
    <property type="match status" value="1"/>
</dbReference>
<dbReference type="PANTHER" id="PTHR45839">
    <property type="match status" value="1"/>
</dbReference>
<feature type="domain" description="Sucrose synthase N-terminal" evidence="10">
    <location>
        <begin position="9"/>
        <end position="122"/>
    </location>
</feature>
<dbReference type="InterPro" id="IPR012820">
    <property type="entry name" value="Sucrose_synthase_pln/cyn"/>
</dbReference>
<sequence>MSNPKLTRIPSMRERVEDTLSAHRNELVSLLSRYVAQGKGILQPHTLIDELDNCIGDDESRLHLRDGPFSEILISAQEAIVLPPFVAIAIRPRPGVWEYVRVNVHELSVEQLSVSEYLHFKEDLVDQPSDKFVLELDFEPFNANFPRPSRSSSIGNGVQFLNRHLSSIMFRNKESLDPLLDFLRAYKYKGSALMLNDRIQSISRLQSALAKAEEYISKLPSDTPYSDFEYALQGMGFERGWGDKAERVLEMMHLLLDILQAPDPSTLETFLGRIPMVFNVVILSPHGYFGQANVLGLPDTGGQVVYILDQVRALEKEMLLRIRKQGLDITPRILIVTRLIPDSKGTTCNQRLERVSGTEHAHILRVPFRSEKGVLRKWISRFDVWPYLETFAEDAASELVAELQVIPDFIIGNYSDGNLVASLLAYKMGVTQCTIAHALEKTKYPDSDIYWKNFEDKYHFSCQFTADIIAMNNADFIITSTYQEIAGTKNTVGQYESHTAFTLPGLYRVVHGINVFDPKFNIVSPGADMGIYFPYSDKEKRLTALHGSIEELLYDPEQNDEHIGMLTDRSKPLIFTMARLDRVKNVTGLVELYGKSTKLRELVNLVVVGGYHDSNKSKDREEIAEIEKMHALTKKYNLEGQCRWISAQMNRARNGELYRYIADTKGAFVQPAFYEAFGLTVVEAMTCGLPTFATCHGGPAEIIEHGVSGFNIDPYHPDQAAALMADFFQRSKEDPSHWHKISDGGLQRIYERYTWDIYSERLMTLAGVYSFWKHVSKLERRENRRYLEMFYILKFRGLAKSVPRVTDDPR</sequence>
<dbReference type="InterPro" id="IPR001296">
    <property type="entry name" value="Glyco_trans_1"/>
</dbReference>
<dbReference type="InterPro" id="IPR000368">
    <property type="entry name" value="Sucrose_synth_GT-B1"/>
</dbReference>
<dbReference type="Proteomes" id="UP000235220">
    <property type="component" value="Chromosome 11"/>
</dbReference>
<evidence type="ECO:0000256" key="6">
    <source>
        <dbReference type="ARBA" id="ARBA00049030"/>
    </source>
</evidence>
<feature type="domain" description="Glycosyl transferase family 1" evidence="8">
    <location>
        <begin position="568"/>
        <end position="733"/>
    </location>
</feature>
<dbReference type="FunFam" id="1.20.120.1230:FF:000001">
    <property type="entry name" value="Sucrose synthase"/>
    <property type="match status" value="1"/>
</dbReference>
<reference evidence="13" key="1">
    <citation type="submission" date="2025-08" db="UniProtKB">
        <authorList>
            <consortium name="RefSeq"/>
        </authorList>
    </citation>
    <scope>IDENTIFICATION</scope>
    <source>
        <tissue evidence="13">Leaves</tissue>
    </source>
</reference>
<keyword evidence="4 7" id="KW-0328">Glycosyltransferase</keyword>
<dbReference type="Pfam" id="PF24861">
    <property type="entry name" value="SUS_N"/>
    <property type="match status" value="1"/>
</dbReference>
<dbReference type="FunFam" id="3.10.450.330:FF:000001">
    <property type="entry name" value="Sucrose synthase"/>
    <property type="match status" value="1"/>
</dbReference>
<evidence type="ECO:0000256" key="5">
    <source>
        <dbReference type="ARBA" id="ARBA00022679"/>
    </source>
</evidence>
<gene>
    <name evidence="13" type="primary">LOC108994129</name>
</gene>
<dbReference type="KEGG" id="jre:108994129"/>
<keyword evidence="12" id="KW-1185">Reference proteome</keyword>
<dbReference type="FunCoup" id="A0A2I4EZE2">
    <property type="interactions" value="163"/>
</dbReference>
<dbReference type="GO" id="GO:0016157">
    <property type="term" value="F:sucrose synthase activity"/>
    <property type="evidence" value="ECO:0000318"/>
    <property type="project" value="GO_Central"/>
</dbReference>
<dbReference type="SUPFAM" id="SSF53756">
    <property type="entry name" value="UDP-Glycosyltransferase/glycogen phosphorylase"/>
    <property type="match status" value="1"/>
</dbReference>
<dbReference type="Gene3D" id="1.20.120.1230">
    <property type="match status" value="1"/>
</dbReference>
<comment type="catalytic activity">
    <reaction evidence="6 7">
        <text>an NDP-alpha-D-glucose + D-fructose = a ribonucleoside 5'-diphosphate + sucrose + H(+)</text>
        <dbReference type="Rhea" id="RHEA:16241"/>
        <dbReference type="ChEBI" id="CHEBI:15378"/>
        <dbReference type="ChEBI" id="CHEBI:17992"/>
        <dbReference type="ChEBI" id="CHEBI:37721"/>
        <dbReference type="ChEBI" id="CHEBI:57930"/>
        <dbReference type="ChEBI" id="CHEBI:76533"/>
        <dbReference type="EC" id="2.4.1.13"/>
    </reaction>
</comment>
<dbReference type="RefSeq" id="XP_018824768.2">
    <property type="nucleotide sequence ID" value="XM_018969223.2"/>
</dbReference>
<evidence type="ECO:0000259" key="10">
    <source>
        <dbReference type="Pfam" id="PF24861"/>
    </source>
</evidence>
<comment type="function">
    <text evidence="1 7">Sucrose-cleaving enzyme that provides UDP-glucose and fructose for various metabolic pathways.</text>
</comment>
<name>A0A2I4EZE2_JUGRE</name>
<accession>A0A2I4EZE2</accession>
<dbReference type="Gramene" id="Jr11_15130_p1">
    <property type="protein sequence ID" value="cds.Jr11_15130_p1"/>
    <property type="gene ID" value="Jr11_15130"/>
</dbReference>